<feature type="transmembrane region" description="Helical" evidence="4">
    <location>
        <begin position="145"/>
        <end position="165"/>
    </location>
</feature>
<dbReference type="InterPro" id="IPR020846">
    <property type="entry name" value="MFS_dom"/>
</dbReference>
<keyword evidence="7" id="KW-1185">Reference proteome</keyword>
<feature type="transmembrane region" description="Helical" evidence="4">
    <location>
        <begin position="86"/>
        <end position="104"/>
    </location>
</feature>
<feature type="transmembrane region" description="Helical" evidence="4">
    <location>
        <begin position="213"/>
        <end position="235"/>
    </location>
</feature>
<evidence type="ECO:0000259" key="5">
    <source>
        <dbReference type="PROSITE" id="PS50850"/>
    </source>
</evidence>
<protein>
    <submittedName>
        <fullName evidence="6">Putative MFS family arabinose efflux permease</fullName>
    </submittedName>
</protein>
<comment type="caution">
    <text evidence="6">The sequence shown here is derived from an EMBL/GenBank/DDBJ whole genome shotgun (WGS) entry which is preliminary data.</text>
</comment>
<keyword evidence="3 4" id="KW-0472">Membrane</keyword>
<dbReference type="InterPro" id="IPR036259">
    <property type="entry name" value="MFS_trans_sf"/>
</dbReference>
<dbReference type="InterPro" id="IPR011701">
    <property type="entry name" value="MFS"/>
</dbReference>
<dbReference type="GO" id="GO:0022857">
    <property type="term" value="F:transmembrane transporter activity"/>
    <property type="evidence" value="ECO:0007669"/>
    <property type="project" value="InterPro"/>
</dbReference>
<dbReference type="PROSITE" id="PS50850">
    <property type="entry name" value="MFS"/>
    <property type="match status" value="1"/>
</dbReference>
<evidence type="ECO:0000313" key="6">
    <source>
        <dbReference type="EMBL" id="TDQ83996.1"/>
    </source>
</evidence>
<feature type="transmembrane region" description="Helical" evidence="4">
    <location>
        <begin position="110"/>
        <end position="133"/>
    </location>
</feature>
<dbReference type="CDD" id="cd17477">
    <property type="entry name" value="MFS_YcaD_like"/>
    <property type="match status" value="1"/>
</dbReference>
<feature type="transmembrane region" description="Helical" evidence="4">
    <location>
        <begin position="301"/>
        <end position="321"/>
    </location>
</feature>
<organism evidence="6 7">
    <name type="scientific">Dongia mobilis</name>
    <dbReference type="NCBI Taxonomy" id="578943"/>
    <lineage>
        <taxon>Bacteria</taxon>
        <taxon>Pseudomonadati</taxon>
        <taxon>Pseudomonadota</taxon>
        <taxon>Alphaproteobacteria</taxon>
        <taxon>Rhodospirillales</taxon>
        <taxon>Dongiaceae</taxon>
        <taxon>Dongia</taxon>
    </lineage>
</organism>
<dbReference type="PANTHER" id="PTHR23521:SF3">
    <property type="entry name" value="MFS TRANSPORTER"/>
    <property type="match status" value="1"/>
</dbReference>
<evidence type="ECO:0000256" key="4">
    <source>
        <dbReference type="SAM" id="Phobius"/>
    </source>
</evidence>
<feature type="transmembrane region" description="Helical" evidence="4">
    <location>
        <begin position="247"/>
        <end position="270"/>
    </location>
</feature>
<evidence type="ECO:0000256" key="1">
    <source>
        <dbReference type="ARBA" id="ARBA00022692"/>
    </source>
</evidence>
<evidence type="ECO:0000313" key="7">
    <source>
        <dbReference type="Proteomes" id="UP000295783"/>
    </source>
</evidence>
<feature type="transmembrane region" description="Helical" evidence="4">
    <location>
        <begin position="365"/>
        <end position="388"/>
    </location>
</feature>
<keyword evidence="1 4" id="KW-0812">Transmembrane</keyword>
<feature type="domain" description="Major facilitator superfamily (MFS) profile" evidence="5">
    <location>
        <begin position="20"/>
        <end position="394"/>
    </location>
</feature>
<sequence>MTSPGVTSPGMKAEQINWRTLIAACAAVCVFSFSLGEMFPLLALNMESWGVSEAVIGINTAMAPIGILLAGLIIPRLSHMFGGRRVAMFMAGATGTIFLLYPTFPDLWAWFPLRLLQGVTVATLFALSEAWVLANAKGEIRGRVVGIYATCISATFGVGAAVVSWTGIEGYLPFMVGAAVLFLAILPISLVSDSADRAADEPHVSMLSFLPKAPMLLLAIVVHAIFDGGMLGFLAVYGVRFGMSESIAALTITALSLGNVFFQIPIGWVADRTSKRGTMVGCFITAVICLAMLPAAIDTIWIWPLALVSGAAGFGIYTVGLAELGDRFRGRDLIAGTAAFSTMWGFGALVGAAMCGVAMDLFGPHGFPASLIVVFVGYLLVLALITWYRKRRAVRPI</sequence>
<dbReference type="Pfam" id="PF07690">
    <property type="entry name" value="MFS_1"/>
    <property type="match status" value="1"/>
</dbReference>
<dbReference type="SUPFAM" id="SSF103473">
    <property type="entry name" value="MFS general substrate transporter"/>
    <property type="match status" value="1"/>
</dbReference>
<accession>A0A4R6WR79</accession>
<feature type="transmembrane region" description="Helical" evidence="4">
    <location>
        <begin position="333"/>
        <end position="359"/>
    </location>
</feature>
<keyword evidence="2 4" id="KW-1133">Transmembrane helix</keyword>
<feature type="transmembrane region" description="Helical" evidence="4">
    <location>
        <begin position="54"/>
        <end position="74"/>
    </location>
</feature>
<dbReference type="InterPro" id="IPR047200">
    <property type="entry name" value="MFS_YcaD-like"/>
</dbReference>
<name>A0A4R6WR79_9PROT</name>
<gene>
    <name evidence="6" type="ORF">A8950_0542</name>
</gene>
<proteinExistence type="predicted"/>
<evidence type="ECO:0000256" key="2">
    <source>
        <dbReference type="ARBA" id="ARBA00022989"/>
    </source>
</evidence>
<reference evidence="6 7" key="1">
    <citation type="submission" date="2019-03" db="EMBL/GenBank/DDBJ databases">
        <title>Genomic Encyclopedia of Type Strains, Phase III (KMG-III): the genomes of soil and plant-associated and newly described type strains.</title>
        <authorList>
            <person name="Whitman W."/>
        </authorList>
    </citation>
    <scope>NUCLEOTIDE SEQUENCE [LARGE SCALE GENOMIC DNA]</scope>
    <source>
        <strain evidence="6 7">CGMCC 1.7660</strain>
    </source>
</reference>
<dbReference type="Gene3D" id="1.20.1250.20">
    <property type="entry name" value="MFS general substrate transporter like domains"/>
    <property type="match status" value="2"/>
</dbReference>
<feature type="transmembrane region" description="Helical" evidence="4">
    <location>
        <begin position="277"/>
        <end position="295"/>
    </location>
</feature>
<dbReference type="AlphaFoldDB" id="A0A4R6WR79"/>
<evidence type="ECO:0000256" key="3">
    <source>
        <dbReference type="ARBA" id="ARBA00023136"/>
    </source>
</evidence>
<dbReference type="Proteomes" id="UP000295783">
    <property type="component" value="Unassembled WGS sequence"/>
</dbReference>
<dbReference type="EMBL" id="SNYW01000006">
    <property type="protein sequence ID" value="TDQ83996.1"/>
    <property type="molecule type" value="Genomic_DNA"/>
</dbReference>
<feature type="transmembrane region" description="Helical" evidence="4">
    <location>
        <begin position="21"/>
        <end position="42"/>
    </location>
</feature>
<dbReference type="GO" id="GO:0005886">
    <property type="term" value="C:plasma membrane"/>
    <property type="evidence" value="ECO:0007669"/>
    <property type="project" value="TreeGrafter"/>
</dbReference>
<feature type="transmembrane region" description="Helical" evidence="4">
    <location>
        <begin position="171"/>
        <end position="192"/>
    </location>
</feature>
<dbReference type="PANTHER" id="PTHR23521">
    <property type="entry name" value="TRANSPORTER MFS SUPERFAMILY"/>
    <property type="match status" value="1"/>
</dbReference>